<dbReference type="InterPro" id="IPR000792">
    <property type="entry name" value="Tscrpt_reg_LuxR_C"/>
</dbReference>
<organism evidence="2">
    <name type="scientific">marine metagenome</name>
    <dbReference type="NCBI Taxonomy" id="408172"/>
    <lineage>
        <taxon>unclassified sequences</taxon>
        <taxon>metagenomes</taxon>
        <taxon>ecological metagenomes</taxon>
    </lineage>
</organism>
<feature type="domain" description="HTH luxR-type" evidence="1">
    <location>
        <begin position="46"/>
        <end position="73"/>
    </location>
</feature>
<proteinExistence type="predicted"/>
<dbReference type="GO" id="GO:0003677">
    <property type="term" value="F:DNA binding"/>
    <property type="evidence" value="ECO:0007669"/>
    <property type="project" value="InterPro"/>
</dbReference>
<name>A0A381ZZ65_9ZZZZ</name>
<dbReference type="Pfam" id="PF00196">
    <property type="entry name" value="GerE"/>
    <property type="match status" value="1"/>
</dbReference>
<dbReference type="AlphaFoldDB" id="A0A381ZZ65"/>
<dbReference type="InterPro" id="IPR016032">
    <property type="entry name" value="Sig_transdc_resp-reg_C-effctor"/>
</dbReference>
<dbReference type="PRINTS" id="PR00038">
    <property type="entry name" value="HTHLUXR"/>
</dbReference>
<dbReference type="EMBL" id="UINC01023113">
    <property type="protein sequence ID" value="SVA94117.1"/>
    <property type="molecule type" value="Genomic_DNA"/>
</dbReference>
<dbReference type="InterPro" id="IPR036388">
    <property type="entry name" value="WH-like_DNA-bd_sf"/>
</dbReference>
<dbReference type="Gene3D" id="1.10.10.10">
    <property type="entry name" value="Winged helix-like DNA-binding domain superfamily/Winged helix DNA-binding domain"/>
    <property type="match status" value="1"/>
</dbReference>
<gene>
    <name evidence="2" type="ORF">METZ01_LOCUS146971</name>
</gene>
<evidence type="ECO:0000259" key="1">
    <source>
        <dbReference type="PROSITE" id="PS00622"/>
    </source>
</evidence>
<sequence length="90" mass="10771">MNYENKWVRFYSEFSKTHGEFIKSFTFLNPGVSSSQFRVCAYLKAGYNTREIAEEMDLSIRSVESHRYRIRKKLKVKRAESLIMHLHGQY</sequence>
<reference evidence="2" key="1">
    <citation type="submission" date="2018-05" db="EMBL/GenBank/DDBJ databases">
        <authorList>
            <person name="Lanie J.A."/>
            <person name="Ng W.-L."/>
            <person name="Kazmierczak K.M."/>
            <person name="Andrzejewski T.M."/>
            <person name="Davidsen T.M."/>
            <person name="Wayne K.J."/>
            <person name="Tettelin H."/>
            <person name="Glass J.I."/>
            <person name="Rusch D."/>
            <person name="Podicherti R."/>
            <person name="Tsui H.-C.T."/>
            <person name="Winkler M.E."/>
        </authorList>
    </citation>
    <scope>NUCLEOTIDE SEQUENCE</scope>
</reference>
<accession>A0A381ZZ65</accession>
<dbReference type="SMART" id="SM00421">
    <property type="entry name" value="HTH_LUXR"/>
    <property type="match status" value="1"/>
</dbReference>
<dbReference type="GO" id="GO:0006355">
    <property type="term" value="P:regulation of DNA-templated transcription"/>
    <property type="evidence" value="ECO:0007669"/>
    <property type="project" value="InterPro"/>
</dbReference>
<protein>
    <recommendedName>
        <fullName evidence="1">HTH luxR-type domain-containing protein</fullName>
    </recommendedName>
</protein>
<dbReference type="PROSITE" id="PS00622">
    <property type="entry name" value="HTH_LUXR_1"/>
    <property type="match status" value="1"/>
</dbReference>
<dbReference type="SUPFAM" id="SSF46894">
    <property type="entry name" value="C-terminal effector domain of the bipartite response regulators"/>
    <property type="match status" value="1"/>
</dbReference>
<evidence type="ECO:0000313" key="2">
    <source>
        <dbReference type="EMBL" id="SVA94117.1"/>
    </source>
</evidence>